<gene>
    <name evidence="1" type="ORF">AV654_18575</name>
</gene>
<sequence length="307" mass="35005">MYSDHAAGLMKAKKFIPKSIGWRKTMSEHFMYLFPCDPLLPKPDLQMLQRELLRYGFWKEPKGNSIAETTLWELWHSVVIQEHGINAFEAGVHFPDPLDLRSFIDGLKQVGIVPHSYYFAHDRRRGRTPAGYYDGDALSVPVLIEELRDNGWVSKDFSFNSINRYVPGPLYYAFCVDGQLEPVGFFDETHTFVRYGECKGLWFEDYGETITVHAGENFCEPTISDGGRKVDDWSSFIESWVKDPAAIWHDPETGKPYGLWDLDFQNTLGAGTCALVIDQPGLLSGEKAAELLSRLSGQRFEYSLCHL</sequence>
<organism evidence="1 2">
    <name type="scientific">Paenibacillus elgii</name>
    <dbReference type="NCBI Taxonomy" id="189691"/>
    <lineage>
        <taxon>Bacteria</taxon>
        <taxon>Bacillati</taxon>
        <taxon>Bacillota</taxon>
        <taxon>Bacilli</taxon>
        <taxon>Bacillales</taxon>
        <taxon>Paenibacillaceae</taxon>
        <taxon>Paenibacillus</taxon>
    </lineage>
</organism>
<proteinExistence type="predicted"/>
<comment type="caution">
    <text evidence="1">The sequence shown here is derived from an EMBL/GenBank/DDBJ whole genome shotgun (WGS) entry which is preliminary data.</text>
</comment>
<dbReference type="Proteomes" id="UP000076563">
    <property type="component" value="Unassembled WGS sequence"/>
</dbReference>
<evidence type="ECO:0000313" key="2">
    <source>
        <dbReference type="Proteomes" id="UP000076563"/>
    </source>
</evidence>
<protein>
    <submittedName>
        <fullName evidence="1">Uncharacterized protein</fullName>
    </submittedName>
</protein>
<accession>A0A163Y2K0</accession>
<name>A0A163Y2K0_9BACL</name>
<dbReference type="EMBL" id="LQRA01000053">
    <property type="protein sequence ID" value="KZE78798.1"/>
    <property type="molecule type" value="Genomic_DNA"/>
</dbReference>
<evidence type="ECO:0000313" key="1">
    <source>
        <dbReference type="EMBL" id="KZE78798.1"/>
    </source>
</evidence>
<reference evidence="2" key="1">
    <citation type="submission" date="2016-01" db="EMBL/GenBank/DDBJ databases">
        <title>Draft genome of Chromobacterium sp. F49.</title>
        <authorList>
            <person name="Hong K.W."/>
        </authorList>
    </citation>
    <scope>NUCLEOTIDE SEQUENCE [LARGE SCALE GENOMIC DNA]</scope>
    <source>
        <strain evidence="2">M63</strain>
    </source>
</reference>
<dbReference type="AlphaFoldDB" id="A0A163Y2K0"/>
<keyword evidence="2" id="KW-1185">Reference proteome</keyword>